<comment type="caution">
    <text evidence="9">The sequence shown here is derived from an EMBL/GenBank/DDBJ whole genome shotgun (WGS) entry which is preliminary data.</text>
</comment>
<evidence type="ECO:0000256" key="4">
    <source>
        <dbReference type="ARBA" id="ARBA00022801"/>
    </source>
</evidence>
<keyword evidence="6" id="KW-0624">Polysaccharide degradation</keyword>
<reference evidence="9" key="1">
    <citation type="submission" date="2016-03" db="EMBL/GenBank/DDBJ databases">
        <title>Mechanisms controlling the formation of the plant cell surface in tip-growing cells are functionally conserved among land plants.</title>
        <authorList>
            <person name="Honkanen S."/>
            <person name="Jones V.A."/>
            <person name="Morieri G."/>
            <person name="Champion C."/>
            <person name="Hetherington A.J."/>
            <person name="Kelly S."/>
            <person name="Saint-Marcoux D."/>
            <person name="Proust H."/>
            <person name="Prescott H."/>
            <person name="Dolan L."/>
        </authorList>
    </citation>
    <scope>NUCLEOTIDE SEQUENCE [LARGE SCALE GENOMIC DNA]</scope>
    <source>
        <tissue evidence="9">Whole gametophyte</tissue>
    </source>
</reference>
<sequence>MSKFFHSLGRKGKDLVKKKLGSNENRDSAAAAAAPSSATRMGDSGAAMYNIMMNPTFDQGTQWWFGMGCSLSVNHENGSSYGVGHGRTETWQGIAQEIGERLVLDEEYRFEAWVGIGAYGPEEQAPVTATVKVETESDGTKYNWIGRWLENAVGLKTWGASGSVTATKGQWVLLSGKFKIDNLGKSSVLYIEGPPSGVDVLVSSVAVIPTTPGASELASQMGNLMGHPAGTPASSMQPAAIQPSIGLLHNPTFDDGLKSWTQKGCKAYVTESLGAIGPETGKYFAVASQRTETWQGIEQDITGRIEESTLYHVSAKVRVNGGGVKEAMVMATLYMKGYDGKEQYMTLGRVNASSAQWSELKGEFLVNKLPARASIYMEGPPGGVDVLYNSIFCFKPERPKVEGPILFQNPRFGTNIVHNTNFDSGLKHWYPQGNCRLSIAHGCPTLLGPAAQKSFMDSPPPGLRGSYLLITNRSYDWEGPAQTITERLQTNMSYQVSAWVATRSPDQPGMKHKVDVCLSVDGKWVQGGEVLAGDVWEEVVGSFRLEKQPENVHVYLQGPGAGVDVMLAGLHIFAVDRSARFPMLRERTDQIRKRDVVVKLQSSNGEPLAPGTRVTVRQNRSSFPLGSAINHYSLENSAYTKFFLDTFNWAVFENELKWGWIEKLQGELHYENADDLLQFCERNGIPCRGHCILWETEDTIQDWLKPLAPPELEEAVHSRIAGLLSRYKGRFRHYDVNNEMLHGSYYKDRLGPQFLPYLFQLAHQVDPEAVLFVNDYHIEDGCDCKSSPTAYVEHIVDLIHNGAPIGGIGLQGHIDVPVGPVIQHALDHLATLGLPIWFTEIDVESVNEFTRADDLEVLLREAFAHPAIEGLMFWGFWEGTMCRKNAHLVDSDKRVNEAGLRLLALKEEWQTSFESVVNEQGEVPFRGFLGDYTISVDDFGLTQTFELVKGDEPAYVELSF</sequence>
<dbReference type="InterPro" id="IPR008979">
    <property type="entry name" value="Galactose-bd-like_sf"/>
</dbReference>
<name>A0A176WJE0_MARPO</name>
<gene>
    <name evidence="9" type="ORF">AXG93_4123s1050</name>
</gene>
<dbReference type="PANTHER" id="PTHR31490">
    <property type="entry name" value="GLYCOSYL HYDROLASE"/>
    <property type="match status" value="1"/>
</dbReference>
<protein>
    <recommendedName>
        <fullName evidence="8">GH10 domain-containing protein</fullName>
    </recommendedName>
</protein>
<dbReference type="PRINTS" id="PR00134">
    <property type="entry name" value="GLHYDRLASE10"/>
</dbReference>
<dbReference type="Proteomes" id="UP000077202">
    <property type="component" value="Unassembled WGS sequence"/>
</dbReference>
<keyword evidence="3" id="KW-0677">Repeat</keyword>
<dbReference type="InterPro" id="IPR001000">
    <property type="entry name" value="GH10_dom"/>
</dbReference>
<evidence type="ECO:0000256" key="2">
    <source>
        <dbReference type="ARBA" id="ARBA00022651"/>
    </source>
</evidence>
<evidence type="ECO:0000313" key="10">
    <source>
        <dbReference type="Proteomes" id="UP000077202"/>
    </source>
</evidence>
<keyword evidence="5" id="KW-0119">Carbohydrate metabolism</keyword>
<keyword evidence="2" id="KW-0858">Xylan degradation</keyword>
<dbReference type="InterPro" id="IPR003305">
    <property type="entry name" value="CenC_carb-bd"/>
</dbReference>
<dbReference type="Gene3D" id="2.60.120.260">
    <property type="entry name" value="Galactose-binding domain-like"/>
    <property type="match status" value="3"/>
</dbReference>
<evidence type="ECO:0000256" key="7">
    <source>
        <dbReference type="SAM" id="MobiDB-lite"/>
    </source>
</evidence>
<feature type="compositionally biased region" description="Low complexity" evidence="7">
    <location>
        <begin position="28"/>
        <end position="38"/>
    </location>
</feature>
<feature type="region of interest" description="Disordered" evidence="7">
    <location>
        <begin position="19"/>
        <end position="40"/>
    </location>
</feature>
<evidence type="ECO:0000313" key="9">
    <source>
        <dbReference type="EMBL" id="OAE33330.1"/>
    </source>
</evidence>
<dbReference type="FunFam" id="3.20.20.80:FF:000104">
    <property type="entry name" value="Endo-1,4-beta-xylanase A"/>
    <property type="match status" value="1"/>
</dbReference>
<dbReference type="GO" id="GO:0031176">
    <property type="term" value="F:endo-1,4-beta-xylanase activity"/>
    <property type="evidence" value="ECO:0007669"/>
    <property type="project" value="UniProtKB-ARBA"/>
</dbReference>
<feature type="domain" description="GH10" evidence="8">
    <location>
        <begin position="617"/>
        <end position="905"/>
    </location>
</feature>
<dbReference type="EMBL" id="LVLJ01000663">
    <property type="protein sequence ID" value="OAE33330.1"/>
    <property type="molecule type" value="Genomic_DNA"/>
</dbReference>
<dbReference type="PANTHER" id="PTHR31490:SF1">
    <property type="entry name" value="ENDO-1,4-BETA-XYLANASE 1"/>
    <property type="match status" value="1"/>
</dbReference>
<dbReference type="Gene3D" id="3.20.20.80">
    <property type="entry name" value="Glycosidases"/>
    <property type="match status" value="1"/>
</dbReference>
<dbReference type="AlphaFoldDB" id="A0A176WJE0"/>
<accession>A0A176WJE0</accession>
<dbReference type="SMART" id="SM00633">
    <property type="entry name" value="Glyco_10"/>
    <property type="match status" value="1"/>
</dbReference>
<keyword evidence="10" id="KW-1185">Reference proteome</keyword>
<comment type="similarity">
    <text evidence="1">Belongs to the glycosyl hydrolase 10 (cellulase F) family.</text>
</comment>
<dbReference type="SUPFAM" id="SSF51445">
    <property type="entry name" value="(Trans)glycosidases"/>
    <property type="match status" value="1"/>
</dbReference>
<evidence type="ECO:0000256" key="1">
    <source>
        <dbReference type="ARBA" id="ARBA00007495"/>
    </source>
</evidence>
<dbReference type="SUPFAM" id="SSF49785">
    <property type="entry name" value="Galactose-binding domain-like"/>
    <property type="match status" value="3"/>
</dbReference>
<evidence type="ECO:0000256" key="6">
    <source>
        <dbReference type="ARBA" id="ARBA00023326"/>
    </source>
</evidence>
<dbReference type="InterPro" id="IPR017853">
    <property type="entry name" value="GH"/>
</dbReference>
<dbReference type="GO" id="GO:0045493">
    <property type="term" value="P:xylan catabolic process"/>
    <property type="evidence" value="ECO:0007669"/>
    <property type="project" value="UniProtKB-KW"/>
</dbReference>
<evidence type="ECO:0000256" key="3">
    <source>
        <dbReference type="ARBA" id="ARBA00022737"/>
    </source>
</evidence>
<evidence type="ECO:0000259" key="8">
    <source>
        <dbReference type="PROSITE" id="PS51760"/>
    </source>
</evidence>
<dbReference type="PROSITE" id="PS51760">
    <property type="entry name" value="GH10_2"/>
    <property type="match status" value="1"/>
</dbReference>
<keyword evidence="4" id="KW-0378">Hydrolase</keyword>
<proteinExistence type="inferred from homology"/>
<organism evidence="9 10">
    <name type="scientific">Marchantia polymorpha subsp. ruderalis</name>
    <dbReference type="NCBI Taxonomy" id="1480154"/>
    <lineage>
        <taxon>Eukaryota</taxon>
        <taxon>Viridiplantae</taxon>
        <taxon>Streptophyta</taxon>
        <taxon>Embryophyta</taxon>
        <taxon>Marchantiophyta</taxon>
        <taxon>Marchantiopsida</taxon>
        <taxon>Marchantiidae</taxon>
        <taxon>Marchantiales</taxon>
        <taxon>Marchantiaceae</taxon>
        <taxon>Marchantia</taxon>
    </lineage>
</organism>
<dbReference type="InterPro" id="IPR044846">
    <property type="entry name" value="GH10"/>
</dbReference>
<evidence type="ECO:0000256" key="5">
    <source>
        <dbReference type="ARBA" id="ARBA00023277"/>
    </source>
</evidence>
<dbReference type="Pfam" id="PF00331">
    <property type="entry name" value="Glyco_hydro_10"/>
    <property type="match status" value="1"/>
</dbReference>
<dbReference type="Pfam" id="PF02018">
    <property type="entry name" value="CBM_4_9"/>
    <property type="match status" value="3"/>
</dbReference>